<evidence type="ECO:0000313" key="1">
    <source>
        <dbReference type="EMBL" id="REG36211.1"/>
    </source>
</evidence>
<dbReference type="Proteomes" id="UP000256345">
    <property type="component" value="Unassembled WGS sequence"/>
</dbReference>
<proteinExistence type="predicted"/>
<organism evidence="1 2">
    <name type="scientific">Archangium gephyra</name>
    <dbReference type="NCBI Taxonomy" id="48"/>
    <lineage>
        <taxon>Bacteria</taxon>
        <taxon>Pseudomonadati</taxon>
        <taxon>Myxococcota</taxon>
        <taxon>Myxococcia</taxon>
        <taxon>Myxococcales</taxon>
        <taxon>Cystobacterineae</taxon>
        <taxon>Archangiaceae</taxon>
        <taxon>Archangium</taxon>
    </lineage>
</organism>
<accession>A0ABX9K9P5</accession>
<reference evidence="1 2" key="1">
    <citation type="submission" date="2018-08" db="EMBL/GenBank/DDBJ databases">
        <title>Genomic Encyclopedia of Archaeal and Bacterial Type Strains, Phase II (KMG-II): from individual species to whole genera.</title>
        <authorList>
            <person name="Goeker M."/>
        </authorList>
    </citation>
    <scope>NUCLEOTIDE SEQUENCE [LARGE SCALE GENOMIC DNA]</scope>
    <source>
        <strain evidence="1 2">DSM 2261</strain>
    </source>
</reference>
<comment type="caution">
    <text evidence="1">The sequence shown here is derived from an EMBL/GenBank/DDBJ whole genome shotgun (WGS) entry which is preliminary data.</text>
</comment>
<keyword evidence="2" id="KW-1185">Reference proteome</keyword>
<gene>
    <name evidence="1" type="ORF">ATI61_102588</name>
</gene>
<protein>
    <submittedName>
        <fullName evidence="1">Uncharacterized protein</fullName>
    </submittedName>
</protein>
<sequence length="63" mass="7176">MTPRAPAISSMDGTVWPFDQTRAQNCPENITPPRPPDTFIDMFARYQRFQVKRQSMSCALPSS</sequence>
<name>A0ABX9K9P5_9BACT</name>
<dbReference type="EMBL" id="QUMU01000002">
    <property type="protein sequence ID" value="REG36211.1"/>
    <property type="molecule type" value="Genomic_DNA"/>
</dbReference>
<evidence type="ECO:0000313" key="2">
    <source>
        <dbReference type="Proteomes" id="UP000256345"/>
    </source>
</evidence>